<proteinExistence type="predicted"/>
<dbReference type="Pfam" id="PF12804">
    <property type="entry name" value="NTP_transf_3"/>
    <property type="match status" value="1"/>
</dbReference>
<dbReference type="PANTHER" id="PTHR19136:SF86">
    <property type="entry name" value="ADENOSYLCOBINAMIDE-PHOSPHATE GUANYLYLTRANSFERASE"/>
    <property type="match status" value="1"/>
</dbReference>
<dbReference type="Proteomes" id="UP001319921">
    <property type="component" value="Chromosome"/>
</dbReference>
<evidence type="ECO:0000313" key="4">
    <source>
        <dbReference type="Proteomes" id="UP001319921"/>
    </source>
</evidence>
<dbReference type="AlphaFoldDB" id="A0AAQ4CWN1"/>
<dbReference type="InterPro" id="IPR025877">
    <property type="entry name" value="MobA-like_NTP_Trfase"/>
</dbReference>
<name>A0AAQ4CWN1_9CREN</name>
<dbReference type="GO" id="GO:0016779">
    <property type="term" value="F:nucleotidyltransferase activity"/>
    <property type="evidence" value="ECO:0007669"/>
    <property type="project" value="TreeGrafter"/>
</dbReference>
<feature type="domain" description="MobA-like NTP transferase" evidence="2">
    <location>
        <begin position="13"/>
        <end position="128"/>
    </location>
</feature>
<reference evidence="3 4" key="1">
    <citation type="journal article" date="2022" name="Microbiol. Resour. Announc.">
        <title>Complete Genome Sequence of the Hyperthermophilic and Acidophilic Archaeon Saccharolobus caldissimus Strain HS-3T.</title>
        <authorList>
            <person name="Sakai H.D."/>
            <person name="Kurosawa N."/>
        </authorList>
    </citation>
    <scope>NUCLEOTIDE SEQUENCE [LARGE SCALE GENOMIC DNA]</scope>
    <source>
        <strain evidence="3 4">JCM32116</strain>
    </source>
</reference>
<dbReference type="SUPFAM" id="SSF53448">
    <property type="entry name" value="Nucleotide-diphospho-sugar transferases"/>
    <property type="match status" value="1"/>
</dbReference>
<evidence type="ECO:0000259" key="2">
    <source>
        <dbReference type="Pfam" id="PF12804"/>
    </source>
</evidence>
<evidence type="ECO:0000313" key="3">
    <source>
        <dbReference type="EMBL" id="BDC00213.1"/>
    </source>
</evidence>
<dbReference type="EMBL" id="AP025226">
    <property type="protein sequence ID" value="BDC00213.1"/>
    <property type="molecule type" value="Genomic_DNA"/>
</dbReference>
<gene>
    <name evidence="3" type="ORF">SACC_32290</name>
</gene>
<evidence type="ECO:0000256" key="1">
    <source>
        <dbReference type="ARBA" id="ARBA00022679"/>
    </source>
</evidence>
<organism evidence="3 4">
    <name type="scientific">Saccharolobus caldissimus</name>
    <dbReference type="NCBI Taxonomy" id="1702097"/>
    <lineage>
        <taxon>Archaea</taxon>
        <taxon>Thermoproteota</taxon>
        <taxon>Thermoprotei</taxon>
        <taxon>Sulfolobales</taxon>
        <taxon>Sulfolobaceae</taxon>
        <taxon>Saccharolobus</taxon>
    </lineage>
</organism>
<dbReference type="Gene3D" id="3.90.550.10">
    <property type="entry name" value="Spore Coat Polysaccharide Biosynthesis Protein SpsA, Chain A"/>
    <property type="match status" value="1"/>
</dbReference>
<sequence>MRILRRSWLDLKAVILAGGKGRRITIYKPFLVVCGKPLISWVYDSLIGLVDEIYLGIGYSHPLFSIFKNSIFKIFPTNDMNYVEDLVLLVKNLGVPLLILPTDVAFITQDILKRFIENCNADICSLKDSNNEFLGISYWKGLNFDNYADIIVLDKVYNINSWEDYIRANKECMSIEEVNNTLPI</sequence>
<protein>
    <recommendedName>
        <fullName evidence="2">MobA-like NTP transferase domain-containing protein</fullName>
    </recommendedName>
</protein>
<keyword evidence="1" id="KW-0808">Transferase</keyword>
<dbReference type="PANTHER" id="PTHR19136">
    <property type="entry name" value="MOLYBDENUM COFACTOR GUANYLYLTRANSFERASE"/>
    <property type="match status" value="1"/>
</dbReference>
<accession>A0AAQ4CWN1</accession>
<dbReference type="InterPro" id="IPR029044">
    <property type="entry name" value="Nucleotide-diphossugar_trans"/>
</dbReference>
<keyword evidence="4" id="KW-1185">Reference proteome</keyword>
<dbReference type="KEGG" id="scas:SACC_32290"/>